<keyword evidence="8 9" id="KW-0472">Membrane</keyword>
<evidence type="ECO:0008006" key="13">
    <source>
        <dbReference type="Google" id="ProtNLM"/>
    </source>
</evidence>
<dbReference type="GeneID" id="42001520"/>
<dbReference type="PRINTS" id="PR00926">
    <property type="entry name" value="MITOCARRIER"/>
</dbReference>
<evidence type="ECO:0000256" key="10">
    <source>
        <dbReference type="RuleBase" id="RU000488"/>
    </source>
</evidence>
<dbReference type="Gene3D" id="1.50.40.10">
    <property type="entry name" value="Mitochondrial carrier domain"/>
    <property type="match status" value="1"/>
</dbReference>
<dbReference type="InterPro" id="IPR018108">
    <property type="entry name" value="MCP_transmembrane"/>
</dbReference>
<proteinExistence type="inferred from homology"/>
<evidence type="ECO:0000256" key="5">
    <source>
        <dbReference type="ARBA" id="ARBA00022737"/>
    </source>
</evidence>
<feature type="repeat" description="Solcar" evidence="9">
    <location>
        <begin position="128"/>
        <end position="217"/>
    </location>
</feature>
<dbReference type="GO" id="GO:0055085">
    <property type="term" value="P:transmembrane transport"/>
    <property type="evidence" value="ECO:0007669"/>
    <property type="project" value="InterPro"/>
</dbReference>
<evidence type="ECO:0000256" key="2">
    <source>
        <dbReference type="ARBA" id="ARBA00006375"/>
    </source>
</evidence>
<reference evidence="11 12" key="1">
    <citation type="journal article" date="2019" name="Sci. Rep.">
        <title>Comparative genomics of chytrid fungi reveal insights into the obligate biotrophic and pathogenic lifestyle of Synchytrium endobioticum.</title>
        <authorList>
            <person name="van de Vossenberg B.T.L.H."/>
            <person name="Warris S."/>
            <person name="Nguyen H.D.T."/>
            <person name="van Gent-Pelzer M.P.E."/>
            <person name="Joly D.L."/>
            <person name="van de Geest H.C."/>
            <person name="Bonants P.J.M."/>
            <person name="Smith D.S."/>
            <person name="Levesque C.A."/>
            <person name="van der Lee T.A.J."/>
        </authorList>
    </citation>
    <scope>NUCLEOTIDE SEQUENCE [LARGE SCALE GENOMIC DNA]</scope>
    <source>
        <strain evidence="11 12">JEL517</strain>
    </source>
</reference>
<dbReference type="GO" id="GO:0031966">
    <property type="term" value="C:mitochondrial membrane"/>
    <property type="evidence" value="ECO:0007669"/>
    <property type="project" value="UniProtKB-SubCell"/>
</dbReference>
<dbReference type="OrthoDB" id="415315at2759"/>
<evidence type="ECO:0000256" key="3">
    <source>
        <dbReference type="ARBA" id="ARBA00022448"/>
    </source>
</evidence>
<evidence type="ECO:0000256" key="4">
    <source>
        <dbReference type="ARBA" id="ARBA00022692"/>
    </source>
</evidence>
<evidence type="ECO:0000256" key="6">
    <source>
        <dbReference type="ARBA" id="ARBA00022989"/>
    </source>
</evidence>
<comment type="similarity">
    <text evidence="2 10">Belongs to the mitochondrial carrier (TC 2.A.29) family.</text>
</comment>
<keyword evidence="3 10" id="KW-0813">Transport</keyword>
<feature type="repeat" description="Solcar" evidence="9">
    <location>
        <begin position="239"/>
        <end position="341"/>
    </location>
</feature>
<organism evidence="11 12">
    <name type="scientific">Synchytrium microbalum</name>
    <dbReference type="NCBI Taxonomy" id="1806994"/>
    <lineage>
        <taxon>Eukaryota</taxon>
        <taxon>Fungi</taxon>
        <taxon>Fungi incertae sedis</taxon>
        <taxon>Chytridiomycota</taxon>
        <taxon>Chytridiomycota incertae sedis</taxon>
        <taxon>Chytridiomycetes</taxon>
        <taxon>Synchytriales</taxon>
        <taxon>Synchytriaceae</taxon>
        <taxon>Synchytrium</taxon>
    </lineage>
</organism>
<keyword evidence="12" id="KW-1185">Reference proteome</keyword>
<name>A0A507CJP6_9FUNG</name>
<dbReference type="PANTHER" id="PTHR45667">
    <property type="entry name" value="S-ADENOSYLMETHIONINE MITOCHONDRIAL CARRIER PROTEIN"/>
    <property type="match status" value="1"/>
</dbReference>
<dbReference type="SUPFAM" id="SSF103506">
    <property type="entry name" value="Mitochondrial carrier"/>
    <property type="match status" value="1"/>
</dbReference>
<comment type="subcellular location">
    <subcellularLocation>
        <location evidence="1">Mitochondrion membrane</location>
        <topology evidence="1">Multi-pass membrane protein</topology>
    </subcellularLocation>
</comment>
<evidence type="ECO:0000313" key="12">
    <source>
        <dbReference type="Proteomes" id="UP000319731"/>
    </source>
</evidence>
<gene>
    <name evidence="11" type="ORF">SmJEL517_g00293</name>
</gene>
<evidence type="ECO:0000256" key="7">
    <source>
        <dbReference type="ARBA" id="ARBA00023128"/>
    </source>
</evidence>
<dbReference type="InterPro" id="IPR002067">
    <property type="entry name" value="MCP"/>
</dbReference>
<dbReference type="PROSITE" id="PS50920">
    <property type="entry name" value="SOLCAR"/>
    <property type="match status" value="2"/>
</dbReference>
<evidence type="ECO:0000256" key="1">
    <source>
        <dbReference type="ARBA" id="ARBA00004225"/>
    </source>
</evidence>
<dbReference type="Pfam" id="PF00153">
    <property type="entry name" value="Mito_carr"/>
    <property type="match status" value="3"/>
</dbReference>
<sequence>MEAYKPTIPRIPIFNKDEIARGHHLTQVQKYRNHFCAGAIALSSSFAAMHFLDTYKIIIQNTAGKSTSLKLNLFSINTLKHLSRGFLVSVIGAGPQGGLRLATYEWTKSHILHNPSKKQQGSWIPTFGPIVASALAAISGDTVSSIVKVPREVITTRLQTEAIGSASGTKPSFTRAVASIYKQEGVMGFFRGFSSTTLRDWPFMIILFTSYESFKKVHEQIMSNGSSDEDEEIAITTLKSTLFGGISGKFVCALAGYLTTPFDVVKTKIMTASPIKTSRRTIRSVTRELYENQKAVLEAAGTAPRGLKLYKAFWTGAVPRSTWWFCVCSIFFPVYESMKETFRDMSI</sequence>
<dbReference type="EMBL" id="QEAO01000001">
    <property type="protein sequence ID" value="TPX38055.1"/>
    <property type="molecule type" value="Genomic_DNA"/>
</dbReference>
<dbReference type="Proteomes" id="UP000319731">
    <property type="component" value="Unassembled WGS sequence"/>
</dbReference>
<dbReference type="RefSeq" id="XP_031027770.1">
    <property type="nucleotide sequence ID" value="XM_031166223.1"/>
</dbReference>
<keyword evidence="6" id="KW-1133">Transmembrane helix</keyword>
<keyword evidence="7" id="KW-0496">Mitochondrion</keyword>
<dbReference type="AlphaFoldDB" id="A0A507CJP6"/>
<evidence type="ECO:0000256" key="9">
    <source>
        <dbReference type="PROSITE-ProRule" id="PRU00282"/>
    </source>
</evidence>
<evidence type="ECO:0000313" key="11">
    <source>
        <dbReference type="EMBL" id="TPX38055.1"/>
    </source>
</evidence>
<evidence type="ECO:0000256" key="8">
    <source>
        <dbReference type="ARBA" id="ARBA00023136"/>
    </source>
</evidence>
<accession>A0A507CJP6</accession>
<keyword evidence="5" id="KW-0677">Repeat</keyword>
<dbReference type="STRING" id="1806994.A0A507CJP6"/>
<keyword evidence="4 9" id="KW-0812">Transmembrane</keyword>
<dbReference type="InterPro" id="IPR023395">
    <property type="entry name" value="MCP_dom_sf"/>
</dbReference>
<protein>
    <recommendedName>
        <fullName evidence="13">Mitochondrial carrier protein</fullName>
    </recommendedName>
</protein>
<comment type="caution">
    <text evidence="11">The sequence shown here is derived from an EMBL/GenBank/DDBJ whole genome shotgun (WGS) entry which is preliminary data.</text>
</comment>